<dbReference type="AlphaFoldDB" id="A0A3N6PAI5"/>
<dbReference type="InterPro" id="IPR010095">
    <property type="entry name" value="Cas12f1-like_TNB"/>
</dbReference>
<feature type="domain" description="Cas12f1-like TNB" evidence="2">
    <location>
        <begin position="55"/>
        <end position="119"/>
    </location>
</feature>
<dbReference type="GO" id="GO:0003677">
    <property type="term" value="F:DNA binding"/>
    <property type="evidence" value="ECO:0007669"/>
    <property type="project" value="UniProtKB-KW"/>
</dbReference>
<sequence length="129" mass="14422">MSVCVALHKLTTYLAKNHGSVALENLNVSGILANHNPPPSPPGSGARGVGADQGFYEFRRQLEYKCQWYDCELVIVDRFFPSSKTCSRCSHIQDMPLNLRTFDCSECGISIDRDLNPSIKSERCGRLDR</sequence>
<dbReference type="NCBIfam" id="NF040570">
    <property type="entry name" value="guided_TnpB"/>
    <property type="match status" value="1"/>
</dbReference>
<evidence type="ECO:0000313" key="4">
    <source>
        <dbReference type="Proteomes" id="UP000269154"/>
    </source>
</evidence>
<evidence type="ECO:0000313" key="3">
    <source>
        <dbReference type="EMBL" id="RQH46932.1"/>
    </source>
</evidence>
<protein>
    <submittedName>
        <fullName evidence="3">Transposase</fullName>
    </submittedName>
</protein>
<proteinExistence type="predicted"/>
<keyword evidence="1" id="KW-0238">DNA-binding</keyword>
<evidence type="ECO:0000259" key="2">
    <source>
        <dbReference type="Pfam" id="PF07282"/>
    </source>
</evidence>
<keyword evidence="4" id="KW-1185">Reference proteome</keyword>
<reference evidence="3 4" key="1">
    <citation type="journal article" date="2018" name="ACS Chem. Biol.">
        <title>Ketoreductase domain dysfunction expands chemodiversity: malyngamide biosynthesis in the cyanobacterium Okeania hirsuta.</title>
        <authorList>
            <person name="Moss N.A."/>
            <person name="Leao T."/>
            <person name="Rankin M."/>
            <person name="McCullough T.M."/>
            <person name="Qu P."/>
            <person name="Korobeynikov A."/>
            <person name="Smith J.L."/>
            <person name="Gerwick L."/>
            <person name="Gerwick W.H."/>
        </authorList>
    </citation>
    <scope>NUCLEOTIDE SEQUENCE [LARGE SCALE GENOMIC DNA]</scope>
    <source>
        <strain evidence="3 4">PAB10Feb10-1</strain>
    </source>
</reference>
<name>A0A3N6PAI5_9CYAN</name>
<dbReference type="Proteomes" id="UP000269154">
    <property type="component" value="Unassembled WGS sequence"/>
</dbReference>
<gene>
    <name evidence="3" type="ORF">D5R40_09390</name>
</gene>
<dbReference type="OrthoDB" id="448196at2"/>
<accession>A0A3N6PAI5</accession>
<dbReference type="EMBL" id="RCBY01000038">
    <property type="protein sequence ID" value="RQH46932.1"/>
    <property type="molecule type" value="Genomic_DNA"/>
</dbReference>
<evidence type="ECO:0000256" key="1">
    <source>
        <dbReference type="ARBA" id="ARBA00023125"/>
    </source>
</evidence>
<comment type="caution">
    <text evidence="3">The sequence shown here is derived from an EMBL/GenBank/DDBJ whole genome shotgun (WGS) entry which is preliminary data.</text>
</comment>
<dbReference type="Pfam" id="PF07282">
    <property type="entry name" value="Cas12f1-like_TNB"/>
    <property type="match status" value="1"/>
</dbReference>
<organism evidence="3 4">
    <name type="scientific">Okeania hirsuta</name>
    <dbReference type="NCBI Taxonomy" id="1458930"/>
    <lineage>
        <taxon>Bacteria</taxon>
        <taxon>Bacillati</taxon>
        <taxon>Cyanobacteriota</taxon>
        <taxon>Cyanophyceae</taxon>
        <taxon>Oscillatoriophycideae</taxon>
        <taxon>Oscillatoriales</taxon>
        <taxon>Microcoleaceae</taxon>
        <taxon>Okeania</taxon>
    </lineage>
</organism>